<keyword evidence="17" id="KW-0255">Endonuclease</keyword>
<protein>
    <submittedName>
        <fullName evidence="17">Similar to S.cerevisiae protein EXO1 (5'-3' exonuclease and flap-endonuclease)</fullName>
    </submittedName>
</protein>
<dbReference type="Gene3D" id="3.40.50.1010">
    <property type="entry name" value="5'-nuclease"/>
    <property type="match status" value="1"/>
</dbReference>
<dbReference type="PANTHER" id="PTHR11081:SF65">
    <property type="entry name" value="DNA DAMAGE-INDUCIBLE PROTEIN DIN7-RELATED"/>
    <property type="match status" value="1"/>
</dbReference>
<evidence type="ECO:0000313" key="17">
    <source>
        <dbReference type="EMBL" id="SHO77931.1"/>
    </source>
</evidence>
<keyword evidence="10" id="KW-0267">Excision nuclease</keyword>
<dbReference type="AlphaFoldDB" id="A0A1M8A670"/>
<comment type="similarity">
    <text evidence="3">Belongs to the XPG/RAD2 endonuclease family. EXO1 subfamily.</text>
</comment>
<accession>A0A1M8A670</accession>
<comment type="cofactor">
    <cofactor evidence="1">
        <name>Mg(2+)</name>
        <dbReference type="ChEBI" id="CHEBI:18420"/>
    </cofactor>
</comment>
<sequence>MGIQGLLPLLKDIQHETHVEAFRGRTLGIDGYVWLHRGAYACAMDLALGRPTTRYVAYAMHRIRMLQHYGVKPYVVFDGGPLPSKSGTEAERESRRAEHRQRGLALYAQKRLSEAREAFVRSVDITPHMARELIQVLRSHGIPYLVAPYEADAQLTYLEQMGLIDGVISEDSDLLVFGCRRVLFKMDTYGHCVEIQRAHLAHVTQPSLAGWSDREFRHMAILSGCDYLPSITGMGLRSAHRLLRKYATVERLLQSLRLEGKWQVPPTYADAFTRADFTFQHQRVWDPRGDGAMSTLHPLPKDVAPDVLACIGAPLADDVARAIACGDMCPITRRRFTDVLQPRMQPAASAPTPPAQPTLRAFFRPAPAPSPPSLDARADSSCSTADSLFDTTDAQADSPCTSPSSLASGDAAVSAKAEANASPLTSPHHSEPPTPERHAAPASPLTSPRRAASEVDAAVSSPVSSPPSSPMAAAQRPTSTPATACQALAWTPGHSDEQDDMTRRHTWFQRFQFASATRPRHVVLPGTSPSPARSAPASAAHTPRLPLGKRSAPNATPTPPKRAALTPPSRGSGREKLLLFQYRQP</sequence>
<keyword evidence="11" id="KW-0238">DNA-binding</keyword>
<dbReference type="SMART" id="SM00485">
    <property type="entry name" value="XPGN"/>
    <property type="match status" value="1"/>
</dbReference>
<dbReference type="GO" id="GO:0005634">
    <property type="term" value="C:nucleus"/>
    <property type="evidence" value="ECO:0007669"/>
    <property type="project" value="UniProtKB-SubCell"/>
</dbReference>
<dbReference type="EMBL" id="LT671823">
    <property type="protein sequence ID" value="SHO77931.1"/>
    <property type="molecule type" value="Genomic_DNA"/>
</dbReference>
<dbReference type="OrthoDB" id="26491at2759"/>
<evidence type="ECO:0000256" key="10">
    <source>
        <dbReference type="ARBA" id="ARBA00022881"/>
    </source>
</evidence>
<feature type="compositionally biased region" description="Polar residues" evidence="14">
    <location>
        <begin position="382"/>
        <end position="407"/>
    </location>
</feature>
<dbReference type="CDD" id="cd09908">
    <property type="entry name" value="H3TH_EXO1"/>
    <property type="match status" value="1"/>
</dbReference>
<evidence type="ECO:0000256" key="2">
    <source>
        <dbReference type="ARBA" id="ARBA00004123"/>
    </source>
</evidence>
<feature type="compositionally biased region" description="Basic and acidic residues" evidence="14">
    <location>
        <begin position="428"/>
        <end position="439"/>
    </location>
</feature>
<evidence type="ECO:0000256" key="9">
    <source>
        <dbReference type="ARBA" id="ARBA00022842"/>
    </source>
</evidence>
<dbReference type="GO" id="GO:0006281">
    <property type="term" value="P:DNA repair"/>
    <property type="evidence" value="ECO:0007669"/>
    <property type="project" value="UniProtKB-KW"/>
</dbReference>
<dbReference type="FunFam" id="3.40.50.1010:FF:000002">
    <property type="entry name" value="Exonuclease 1, putative"/>
    <property type="match status" value="1"/>
</dbReference>
<dbReference type="OMA" id="HCVEIQR"/>
<keyword evidence="4" id="KW-0540">Nuclease</keyword>
<dbReference type="InterPro" id="IPR008918">
    <property type="entry name" value="HhH2"/>
</dbReference>
<keyword evidence="6" id="KW-0227">DNA damage</keyword>
<dbReference type="PANTHER" id="PTHR11081">
    <property type="entry name" value="FLAP ENDONUCLEASE FAMILY MEMBER"/>
    <property type="match status" value="1"/>
</dbReference>
<feature type="compositionally biased region" description="Low complexity" evidence="14">
    <location>
        <begin position="529"/>
        <end position="540"/>
    </location>
</feature>
<keyword evidence="5" id="KW-0479">Metal-binding</keyword>
<proteinExistence type="inferred from homology"/>
<keyword evidence="18" id="KW-1185">Reference proteome</keyword>
<dbReference type="InterPro" id="IPR019974">
    <property type="entry name" value="XPG_CS"/>
</dbReference>
<dbReference type="VEuPathDB" id="FungiDB:MSYG_2273"/>
<evidence type="ECO:0000256" key="1">
    <source>
        <dbReference type="ARBA" id="ARBA00001946"/>
    </source>
</evidence>
<dbReference type="InterPro" id="IPR029060">
    <property type="entry name" value="PIN-like_dom_sf"/>
</dbReference>
<comment type="subcellular location">
    <subcellularLocation>
        <location evidence="2">Nucleus</location>
    </subcellularLocation>
</comment>
<dbReference type="Gene3D" id="1.10.150.20">
    <property type="entry name" value="5' to 3' exonuclease, C-terminal subdomain"/>
    <property type="match status" value="1"/>
</dbReference>
<dbReference type="SUPFAM" id="SSF47807">
    <property type="entry name" value="5' to 3' exonuclease, C-terminal subdomain"/>
    <property type="match status" value="1"/>
</dbReference>
<dbReference type="InterPro" id="IPR044752">
    <property type="entry name" value="PIN-like_EXO1"/>
</dbReference>
<evidence type="ECO:0000259" key="15">
    <source>
        <dbReference type="SMART" id="SM00484"/>
    </source>
</evidence>
<evidence type="ECO:0000256" key="13">
    <source>
        <dbReference type="ARBA" id="ARBA00023242"/>
    </source>
</evidence>
<feature type="compositionally biased region" description="Low complexity" evidence="14">
    <location>
        <begin position="454"/>
        <end position="463"/>
    </location>
</feature>
<evidence type="ECO:0000256" key="7">
    <source>
        <dbReference type="ARBA" id="ARBA00022801"/>
    </source>
</evidence>
<evidence type="ECO:0000256" key="4">
    <source>
        <dbReference type="ARBA" id="ARBA00022722"/>
    </source>
</evidence>
<evidence type="ECO:0000256" key="6">
    <source>
        <dbReference type="ARBA" id="ARBA00022763"/>
    </source>
</evidence>
<dbReference type="GO" id="GO:0003677">
    <property type="term" value="F:DNA binding"/>
    <property type="evidence" value="ECO:0007669"/>
    <property type="project" value="UniProtKB-KW"/>
</dbReference>
<evidence type="ECO:0000256" key="12">
    <source>
        <dbReference type="ARBA" id="ARBA00023204"/>
    </source>
</evidence>
<evidence type="ECO:0000256" key="11">
    <source>
        <dbReference type="ARBA" id="ARBA00023125"/>
    </source>
</evidence>
<evidence type="ECO:0000256" key="14">
    <source>
        <dbReference type="SAM" id="MobiDB-lite"/>
    </source>
</evidence>
<dbReference type="CDD" id="cd09857">
    <property type="entry name" value="PIN_EXO1"/>
    <property type="match status" value="1"/>
</dbReference>
<keyword evidence="8 17" id="KW-0269">Exonuclease</keyword>
<dbReference type="SMART" id="SM00484">
    <property type="entry name" value="XPGI"/>
    <property type="match status" value="1"/>
</dbReference>
<evidence type="ECO:0000256" key="5">
    <source>
        <dbReference type="ARBA" id="ARBA00022723"/>
    </source>
</evidence>
<feature type="region of interest" description="Disordered" evidence="14">
    <location>
        <begin position="344"/>
        <end position="585"/>
    </location>
</feature>
<gene>
    <name evidence="17" type="ORF">MSYG_2273</name>
</gene>
<dbReference type="PROSITE" id="PS00842">
    <property type="entry name" value="XPG_2"/>
    <property type="match status" value="1"/>
</dbReference>
<dbReference type="GO" id="GO:0035312">
    <property type="term" value="F:5'-3' DNA exonuclease activity"/>
    <property type="evidence" value="ECO:0007669"/>
    <property type="project" value="InterPro"/>
</dbReference>
<dbReference type="InterPro" id="IPR006085">
    <property type="entry name" value="XPG_DNA_repair_N"/>
</dbReference>
<dbReference type="SMART" id="SM00279">
    <property type="entry name" value="HhH2"/>
    <property type="match status" value="1"/>
</dbReference>
<keyword evidence="9" id="KW-0460">Magnesium</keyword>
<evidence type="ECO:0000313" key="18">
    <source>
        <dbReference type="Proteomes" id="UP000186303"/>
    </source>
</evidence>
<dbReference type="Proteomes" id="UP000186303">
    <property type="component" value="Chromosome 3"/>
</dbReference>
<keyword evidence="7" id="KW-0378">Hydrolase</keyword>
<dbReference type="FunFam" id="1.10.150.20:FF:000011">
    <property type="entry name" value="exonuclease 1"/>
    <property type="match status" value="1"/>
</dbReference>
<name>A0A1M8A670_MALS4</name>
<dbReference type="InterPro" id="IPR006084">
    <property type="entry name" value="XPG/Rad2"/>
</dbReference>
<organism evidence="17 18">
    <name type="scientific">Malassezia sympodialis (strain ATCC 42132)</name>
    <name type="common">Atopic eczema-associated yeast</name>
    <dbReference type="NCBI Taxonomy" id="1230383"/>
    <lineage>
        <taxon>Eukaryota</taxon>
        <taxon>Fungi</taxon>
        <taxon>Dikarya</taxon>
        <taxon>Basidiomycota</taxon>
        <taxon>Ustilaginomycotina</taxon>
        <taxon>Malasseziomycetes</taxon>
        <taxon>Malasseziales</taxon>
        <taxon>Malasseziaceae</taxon>
        <taxon>Malassezia</taxon>
    </lineage>
</organism>
<feature type="domain" description="XPG N-terminal" evidence="16">
    <location>
        <begin position="1"/>
        <end position="99"/>
    </location>
</feature>
<dbReference type="InterPro" id="IPR006086">
    <property type="entry name" value="XPG-I_dom"/>
</dbReference>
<feature type="compositionally biased region" description="Basic and acidic residues" evidence="14">
    <location>
        <begin position="494"/>
        <end position="503"/>
    </location>
</feature>
<dbReference type="InterPro" id="IPR036279">
    <property type="entry name" value="5-3_exonuclease_C_sf"/>
</dbReference>
<dbReference type="GO" id="GO:0017108">
    <property type="term" value="F:5'-flap endonuclease activity"/>
    <property type="evidence" value="ECO:0007669"/>
    <property type="project" value="TreeGrafter"/>
</dbReference>
<evidence type="ECO:0000256" key="3">
    <source>
        <dbReference type="ARBA" id="ARBA00010563"/>
    </source>
</evidence>
<dbReference type="Pfam" id="PF00752">
    <property type="entry name" value="XPG_N"/>
    <property type="match status" value="1"/>
</dbReference>
<keyword evidence="13" id="KW-0539">Nucleus</keyword>
<feature type="compositionally biased region" description="Low complexity" evidence="14">
    <location>
        <begin position="411"/>
        <end position="421"/>
    </location>
</feature>
<keyword evidence="12" id="KW-0234">DNA repair</keyword>
<dbReference type="GO" id="GO:0046872">
    <property type="term" value="F:metal ion binding"/>
    <property type="evidence" value="ECO:0007669"/>
    <property type="project" value="UniProtKB-KW"/>
</dbReference>
<reference evidence="18" key="1">
    <citation type="journal article" date="2017" name="Nucleic Acids Res.">
        <title>Proteogenomics produces comprehensive and highly accurate protein-coding gene annotation in a complete genome assembly of Malassezia sympodialis.</title>
        <authorList>
            <person name="Zhu Y."/>
            <person name="Engstroem P.G."/>
            <person name="Tellgren-Roth C."/>
            <person name="Baudo C.D."/>
            <person name="Kennell J.C."/>
            <person name="Sun S."/>
            <person name="Billmyre R.B."/>
            <person name="Schroeder M.S."/>
            <person name="Andersson A."/>
            <person name="Holm T."/>
            <person name="Sigurgeirsson B."/>
            <person name="Wu G."/>
            <person name="Sankaranarayanan S.R."/>
            <person name="Siddharthan R."/>
            <person name="Sanyal K."/>
            <person name="Lundeberg J."/>
            <person name="Nystedt B."/>
            <person name="Boekhout T."/>
            <person name="Dawson T.L. Jr."/>
            <person name="Heitman J."/>
            <person name="Scheynius A."/>
            <person name="Lehtioe J."/>
        </authorList>
    </citation>
    <scope>NUCLEOTIDE SEQUENCE [LARGE SCALE GENOMIC DNA]</scope>
    <source>
        <strain evidence="18">ATCC 42132</strain>
    </source>
</reference>
<dbReference type="STRING" id="1230383.A0A1M8A670"/>
<dbReference type="InterPro" id="IPR037315">
    <property type="entry name" value="EXO1_H3TH"/>
</dbReference>
<evidence type="ECO:0000256" key="8">
    <source>
        <dbReference type="ARBA" id="ARBA00022839"/>
    </source>
</evidence>
<dbReference type="Pfam" id="PF00867">
    <property type="entry name" value="XPG_I"/>
    <property type="match status" value="1"/>
</dbReference>
<dbReference type="SUPFAM" id="SSF88723">
    <property type="entry name" value="PIN domain-like"/>
    <property type="match status" value="1"/>
</dbReference>
<dbReference type="PRINTS" id="PR00853">
    <property type="entry name" value="XPGRADSUPER"/>
</dbReference>
<evidence type="ECO:0000259" key="16">
    <source>
        <dbReference type="SMART" id="SM00485"/>
    </source>
</evidence>
<feature type="domain" description="XPG-I" evidence="15">
    <location>
        <begin position="138"/>
        <end position="210"/>
    </location>
</feature>